<dbReference type="GO" id="GO:0016787">
    <property type="term" value="F:hydrolase activity"/>
    <property type="evidence" value="ECO:0007669"/>
    <property type="project" value="UniProtKB-KW"/>
</dbReference>
<evidence type="ECO:0000256" key="1">
    <source>
        <dbReference type="ARBA" id="ARBA00022741"/>
    </source>
</evidence>
<dbReference type="InterPro" id="IPR050079">
    <property type="entry name" value="DEAD_box_RNA_helicase"/>
</dbReference>
<dbReference type="Pfam" id="PF00271">
    <property type="entry name" value="Helicase_C"/>
    <property type="match status" value="1"/>
</dbReference>
<accession>A0A2H0YSQ2</accession>
<dbReference type="GO" id="GO:0005524">
    <property type="term" value="F:ATP binding"/>
    <property type="evidence" value="ECO:0007669"/>
    <property type="project" value="UniProtKB-KW"/>
</dbReference>
<dbReference type="GO" id="GO:0005829">
    <property type="term" value="C:cytosol"/>
    <property type="evidence" value="ECO:0007669"/>
    <property type="project" value="TreeGrafter"/>
</dbReference>
<keyword evidence="3" id="KW-0347">Helicase</keyword>
<keyword evidence="4" id="KW-0067">ATP-binding</keyword>
<keyword evidence="2" id="KW-0378">Hydrolase</keyword>
<evidence type="ECO:0000256" key="5">
    <source>
        <dbReference type="ARBA" id="ARBA00038437"/>
    </source>
</evidence>
<evidence type="ECO:0000256" key="6">
    <source>
        <dbReference type="SAM" id="MobiDB-lite"/>
    </source>
</evidence>
<dbReference type="SUPFAM" id="SSF52540">
    <property type="entry name" value="P-loop containing nucleoside triphosphate hydrolases"/>
    <property type="match status" value="1"/>
</dbReference>
<dbReference type="GO" id="GO:0003724">
    <property type="term" value="F:RNA helicase activity"/>
    <property type="evidence" value="ECO:0007669"/>
    <property type="project" value="TreeGrafter"/>
</dbReference>
<dbReference type="Gene3D" id="3.40.50.300">
    <property type="entry name" value="P-loop containing nucleotide triphosphate hydrolases"/>
    <property type="match status" value="1"/>
</dbReference>
<comment type="similarity">
    <text evidence="5">Belongs to the DEAD box helicase family.</text>
</comment>
<feature type="region of interest" description="Disordered" evidence="6">
    <location>
        <begin position="58"/>
        <end position="91"/>
    </location>
</feature>
<dbReference type="PROSITE" id="PS51194">
    <property type="entry name" value="HELICASE_CTER"/>
    <property type="match status" value="1"/>
</dbReference>
<keyword evidence="1" id="KW-0547">Nucleotide-binding</keyword>
<dbReference type="Proteomes" id="UP000228711">
    <property type="component" value="Unassembled WGS sequence"/>
</dbReference>
<dbReference type="InterPro" id="IPR027417">
    <property type="entry name" value="P-loop_NTPase"/>
</dbReference>
<dbReference type="AlphaFoldDB" id="A0A2H0YSQ2"/>
<organism evidence="8 9">
    <name type="scientific">Candidatus Kerfeldbacteria bacterium CG08_land_8_20_14_0_20_42_7</name>
    <dbReference type="NCBI Taxonomy" id="2014245"/>
    <lineage>
        <taxon>Bacteria</taxon>
        <taxon>Candidatus Kerfeldiibacteriota</taxon>
    </lineage>
</organism>
<dbReference type="PANTHER" id="PTHR47959">
    <property type="entry name" value="ATP-DEPENDENT RNA HELICASE RHLE-RELATED"/>
    <property type="match status" value="1"/>
</dbReference>
<evidence type="ECO:0000256" key="2">
    <source>
        <dbReference type="ARBA" id="ARBA00022801"/>
    </source>
</evidence>
<feature type="domain" description="Helicase C-terminal" evidence="7">
    <location>
        <begin position="1"/>
        <end position="70"/>
    </location>
</feature>
<evidence type="ECO:0000313" key="8">
    <source>
        <dbReference type="EMBL" id="PIS41490.1"/>
    </source>
</evidence>
<reference evidence="9" key="1">
    <citation type="submission" date="2017-09" db="EMBL/GenBank/DDBJ databases">
        <title>Depth-based differentiation of microbial function through sediment-hosted aquifers and enrichment of novel symbionts in the deep terrestrial subsurface.</title>
        <authorList>
            <person name="Probst A.J."/>
            <person name="Ladd B."/>
            <person name="Jarett J.K."/>
            <person name="Geller-Mcgrath D.E."/>
            <person name="Sieber C.M.K."/>
            <person name="Emerson J.B."/>
            <person name="Anantharaman K."/>
            <person name="Thomas B.C."/>
            <person name="Malmstrom R."/>
            <person name="Stieglmeier M."/>
            <person name="Klingl A."/>
            <person name="Woyke T."/>
            <person name="Ryan C.M."/>
            <person name="Banfield J.F."/>
        </authorList>
    </citation>
    <scope>NUCLEOTIDE SEQUENCE [LARGE SCALE GENOMIC DNA]</scope>
</reference>
<sequence>IELVINYDLPSTPDDYVHRIGRTARAGKKGKAISFATPDQRRDIRDIEQLIRTQLVVGSESVPHKSYTQEHHTPHRQYSSRGRSYSRRRRR</sequence>
<evidence type="ECO:0000256" key="3">
    <source>
        <dbReference type="ARBA" id="ARBA00022806"/>
    </source>
</evidence>
<dbReference type="EMBL" id="PEXV01000095">
    <property type="protein sequence ID" value="PIS41490.1"/>
    <property type="molecule type" value="Genomic_DNA"/>
</dbReference>
<feature type="non-terminal residue" evidence="8">
    <location>
        <position position="1"/>
    </location>
</feature>
<gene>
    <name evidence="8" type="ORF">COT25_02855</name>
</gene>
<comment type="caution">
    <text evidence="8">The sequence shown here is derived from an EMBL/GenBank/DDBJ whole genome shotgun (WGS) entry which is preliminary data.</text>
</comment>
<evidence type="ECO:0000256" key="4">
    <source>
        <dbReference type="ARBA" id="ARBA00022840"/>
    </source>
</evidence>
<evidence type="ECO:0000259" key="7">
    <source>
        <dbReference type="PROSITE" id="PS51194"/>
    </source>
</evidence>
<dbReference type="PANTHER" id="PTHR47959:SF1">
    <property type="entry name" value="ATP-DEPENDENT RNA HELICASE DBPA"/>
    <property type="match status" value="1"/>
</dbReference>
<name>A0A2H0YSQ2_9BACT</name>
<protein>
    <recommendedName>
        <fullName evidence="7">Helicase C-terminal domain-containing protein</fullName>
    </recommendedName>
</protein>
<evidence type="ECO:0000313" key="9">
    <source>
        <dbReference type="Proteomes" id="UP000228711"/>
    </source>
</evidence>
<dbReference type="InterPro" id="IPR001650">
    <property type="entry name" value="Helicase_C-like"/>
</dbReference>
<proteinExistence type="inferred from homology"/>